<dbReference type="EMBL" id="JAWZYT010002672">
    <property type="protein sequence ID" value="KAK4302761.1"/>
    <property type="molecule type" value="Genomic_DNA"/>
</dbReference>
<comment type="caution">
    <text evidence="4">The sequence shown here is derived from an EMBL/GenBank/DDBJ whole genome shotgun (WGS) entry which is preliminary data.</text>
</comment>
<evidence type="ECO:0000256" key="1">
    <source>
        <dbReference type="ARBA" id="ARBA00023157"/>
    </source>
</evidence>
<dbReference type="Proteomes" id="UP001292094">
    <property type="component" value="Unassembled WGS sequence"/>
</dbReference>
<dbReference type="PROSITE" id="PS50835">
    <property type="entry name" value="IG_LIKE"/>
    <property type="match status" value="2"/>
</dbReference>
<keyword evidence="1" id="KW-1015">Disulfide bond</keyword>
<feature type="domain" description="Ig-like" evidence="3">
    <location>
        <begin position="210"/>
        <end position="276"/>
    </location>
</feature>
<feature type="region of interest" description="Disordered" evidence="2">
    <location>
        <begin position="1"/>
        <end position="33"/>
    </location>
</feature>
<dbReference type="InterPro" id="IPR007110">
    <property type="entry name" value="Ig-like_dom"/>
</dbReference>
<feature type="compositionally biased region" description="Basic and acidic residues" evidence="2">
    <location>
        <begin position="10"/>
        <end position="28"/>
    </location>
</feature>
<evidence type="ECO:0000313" key="4">
    <source>
        <dbReference type="EMBL" id="KAK4302761.1"/>
    </source>
</evidence>
<organism evidence="4 5">
    <name type="scientific">Petrolisthes manimaculis</name>
    <dbReference type="NCBI Taxonomy" id="1843537"/>
    <lineage>
        <taxon>Eukaryota</taxon>
        <taxon>Metazoa</taxon>
        <taxon>Ecdysozoa</taxon>
        <taxon>Arthropoda</taxon>
        <taxon>Crustacea</taxon>
        <taxon>Multicrustacea</taxon>
        <taxon>Malacostraca</taxon>
        <taxon>Eumalacostraca</taxon>
        <taxon>Eucarida</taxon>
        <taxon>Decapoda</taxon>
        <taxon>Pleocyemata</taxon>
        <taxon>Anomura</taxon>
        <taxon>Galatheoidea</taxon>
        <taxon>Porcellanidae</taxon>
        <taxon>Petrolisthes</taxon>
    </lineage>
</organism>
<dbReference type="Gene3D" id="2.60.40.10">
    <property type="entry name" value="Immunoglobulins"/>
    <property type="match status" value="2"/>
</dbReference>
<accession>A0AAE1P7T0</accession>
<dbReference type="InterPro" id="IPR013162">
    <property type="entry name" value="CD80_C2-set"/>
</dbReference>
<proteinExistence type="predicted"/>
<sequence>MWKLIRGRRTSFDSRGQDGEEGEERQWGDEAAWGSSTGVGNVKHRAWFDTNSIPAELVVRDVRGRDEGSYRCKVHFKASPSWSQRVTLTVTDPPGYPRIQEESGRRLEGPIGPYQDGTTLTMVCLTSAEPPPGLVWGGAGEALGRSVRVEGGIARTRLRVVAARSTALSTITCSTTNTSTCTTTTTTTITTCPPSVLIHTVSVTLRVNLPPVEVRVEAPGRWVSGGQKATFTCRVWGSWPEPVIQWWLGGRHLAPSTSPVSSLFPIASINCKNDLV</sequence>
<gene>
    <name evidence="4" type="ORF">Pmani_025171</name>
</gene>
<dbReference type="SUPFAM" id="SSF48726">
    <property type="entry name" value="Immunoglobulin"/>
    <property type="match status" value="2"/>
</dbReference>
<dbReference type="InterPro" id="IPR036179">
    <property type="entry name" value="Ig-like_dom_sf"/>
</dbReference>
<name>A0AAE1P7T0_9EUCA</name>
<feature type="domain" description="Ig-like" evidence="3">
    <location>
        <begin position="97"/>
        <end position="190"/>
    </location>
</feature>
<evidence type="ECO:0000256" key="2">
    <source>
        <dbReference type="SAM" id="MobiDB-lite"/>
    </source>
</evidence>
<protein>
    <recommendedName>
        <fullName evidence="3">Ig-like domain-containing protein</fullName>
    </recommendedName>
</protein>
<reference evidence="4" key="1">
    <citation type="submission" date="2023-11" db="EMBL/GenBank/DDBJ databases">
        <title>Genome assemblies of two species of porcelain crab, Petrolisthes cinctipes and Petrolisthes manimaculis (Anomura: Porcellanidae).</title>
        <authorList>
            <person name="Angst P."/>
        </authorList>
    </citation>
    <scope>NUCLEOTIDE SEQUENCE</scope>
    <source>
        <strain evidence="4">PB745_02</strain>
        <tissue evidence="4">Gill</tissue>
    </source>
</reference>
<dbReference type="PANTHER" id="PTHR23278">
    <property type="entry name" value="SIDESTEP PROTEIN"/>
    <property type="match status" value="1"/>
</dbReference>
<evidence type="ECO:0000313" key="5">
    <source>
        <dbReference type="Proteomes" id="UP001292094"/>
    </source>
</evidence>
<dbReference type="InterPro" id="IPR013783">
    <property type="entry name" value="Ig-like_fold"/>
</dbReference>
<evidence type="ECO:0000259" key="3">
    <source>
        <dbReference type="PROSITE" id="PS50835"/>
    </source>
</evidence>
<dbReference type="Pfam" id="PF08205">
    <property type="entry name" value="C2-set_2"/>
    <property type="match status" value="1"/>
</dbReference>
<keyword evidence="5" id="KW-1185">Reference proteome</keyword>
<dbReference type="AlphaFoldDB" id="A0AAE1P7T0"/>
<dbReference type="PANTHER" id="PTHR23278:SF19">
    <property type="entry name" value="OBSCURIN"/>
    <property type="match status" value="1"/>
</dbReference>